<dbReference type="RefSeq" id="WP_018981140.1">
    <property type="nucleotide sequence ID" value="NZ_BAQD01000061.1"/>
</dbReference>
<sequence>MAAIRRGPLAGWASFTINGEVWNVVGDLEYRPSGMTNETLKGQSAVEGFGQMPVEGEISANIRDRDDKRIADLQGASGFTIIAELANGKVVTGSDMWQVENLTVSTQESTFKLTFHGTSVIEETVGGTP</sequence>
<dbReference type="Pfam" id="PF10618">
    <property type="entry name" value="Tail_tube"/>
    <property type="match status" value="1"/>
</dbReference>
<accession>A0ABQ0P0M9</accession>
<reference evidence="1" key="1">
    <citation type="submission" date="2013-04" db="EMBL/GenBank/DDBJ databases">
        <title>The genome sequencing project of 58 acetic acid bacteria.</title>
        <authorList>
            <person name="Okamoto-Kainuma A."/>
            <person name="Ishikawa M."/>
            <person name="Umino S."/>
            <person name="Koizumi Y."/>
            <person name="Shiwa Y."/>
            <person name="Yoshikawa H."/>
            <person name="Matsutani M."/>
            <person name="Matsushita K."/>
        </authorList>
    </citation>
    <scope>NUCLEOTIDE SEQUENCE</scope>
    <source>
        <strain evidence="1">DSM 15669</strain>
    </source>
</reference>
<protein>
    <submittedName>
        <fullName evidence="1">Phage tail tube protein</fullName>
    </submittedName>
</protein>
<proteinExistence type="predicted"/>
<name>A0ABQ0P0M9_9PROT</name>
<dbReference type="EMBL" id="BAQD01000061">
    <property type="protein sequence ID" value="GBQ08011.1"/>
    <property type="molecule type" value="Genomic_DNA"/>
</dbReference>
<organism evidence="1 2">
    <name type="scientific">Saccharibacter floricola DSM 15669</name>
    <dbReference type="NCBI Taxonomy" id="1123227"/>
    <lineage>
        <taxon>Bacteria</taxon>
        <taxon>Pseudomonadati</taxon>
        <taxon>Pseudomonadota</taxon>
        <taxon>Alphaproteobacteria</taxon>
        <taxon>Acetobacterales</taxon>
        <taxon>Acetobacteraceae</taxon>
        <taxon>Saccharibacter</taxon>
    </lineage>
</organism>
<evidence type="ECO:0000313" key="2">
    <source>
        <dbReference type="Proteomes" id="UP001062901"/>
    </source>
</evidence>
<dbReference type="Proteomes" id="UP001062901">
    <property type="component" value="Unassembled WGS sequence"/>
</dbReference>
<gene>
    <name evidence="1" type="ORF">AA15669_1618</name>
</gene>
<comment type="caution">
    <text evidence="1">The sequence shown here is derived from an EMBL/GenBank/DDBJ whole genome shotgun (WGS) entry which is preliminary data.</text>
</comment>
<keyword evidence="2" id="KW-1185">Reference proteome</keyword>
<dbReference type="InterPro" id="IPR019596">
    <property type="entry name" value="Phage_Mu_GpM_tail_tub"/>
</dbReference>
<evidence type="ECO:0000313" key="1">
    <source>
        <dbReference type="EMBL" id="GBQ08011.1"/>
    </source>
</evidence>